<reference evidence="1 2" key="2">
    <citation type="journal article" date="2016" name="Science">
        <title>A bacterium that degrades and assimilates poly(ethylene terephthalate).</title>
        <authorList>
            <person name="Yoshida S."/>
            <person name="Hiraga K."/>
            <person name="Takehana T."/>
            <person name="Taniguchi I."/>
            <person name="Yamaji H."/>
            <person name="Maeda Y."/>
            <person name="Toyohara K."/>
            <person name="Miyamoto K."/>
            <person name="Kimura Y."/>
            <person name="Oda K."/>
        </authorList>
    </citation>
    <scope>NUCLEOTIDE SEQUENCE [LARGE SCALE GENOMIC DNA]</scope>
    <source>
        <strain evidence="2">NBRC 110686 / TISTR 2288 / 201-F6</strain>
    </source>
</reference>
<dbReference type="Pfam" id="PF13177">
    <property type="entry name" value="DNA_pol3_delta2"/>
    <property type="match status" value="1"/>
</dbReference>
<evidence type="ECO:0000313" key="1">
    <source>
        <dbReference type="EMBL" id="GAP34708.1"/>
    </source>
</evidence>
<evidence type="ECO:0000313" key="2">
    <source>
        <dbReference type="Proteomes" id="UP000037660"/>
    </source>
</evidence>
<dbReference type="InterPro" id="IPR050238">
    <property type="entry name" value="DNA_Rep/Repair_Clamp_Loader"/>
</dbReference>
<protein>
    <submittedName>
        <fullName evidence="1">DNA polymerase III, delta prime subunit</fullName>
        <ecNumber evidence="1">2.7.7.7</ecNumber>
    </submittedName>
</protein>
<dbReference type="EC" id="2.7.7.7" evidence="1"/>
<dbReference type="GO" id="GO:0003887">
    <property type="term" value="F:DNA-directed DNA polymerase activity"/>
    <property type="evidence" value="ECO:0007669"/>
    <property type="project" value="UniProtKB-EC"/>
</dbReference>
<dbReference type="GO" id="GO:0009360">
    <property type="term" value="C:DNA polymerase III complex"/>
    <property type="evidence" value="ECO:0007669"/>
    <property type="project" value="TreeGrafter"/>
</dbReference>
<dbReference type="PANTHER" id="PTHR11669">
    <property type="entry name" value="REPLICATION FACTOR C / DNA POLYMERASE III GAMMA-TAU SUBUNIT"/>
    <property type="match status" value="1"/>
</dbReference>
<keyword evidence="1" id="KW-0808">Transferase</keyword>
<organism evidence="1 2">
    <name type="scientific">Piscinibacter sakaiensis</name>
    <name type="common">Ideonella sakaiensis</name>
    <dbReference type="NCBI Taxonomy" id="1547922"/>
    <lineage>
        <taxon>Bacteria</taxon>
        <taxon>Pseudomonadati</taxon>
        <taxon>Pseudomonadota</taxon>
        <taxon>Betaproteobacteria</taxon>
        <taxon>Burkholderiales</taxon>
        <taxon>Sphaerotilaceae</taxon>
        <taxon>Piscinibacter</taxon>
    </lineage>
</organism>
<comment type="caution">
    <text evidence="1">The sequence shown here is derived from an EMBL/GenBank/DDBJ whole genome shotgun (WGS) entry which is preliminary data.</text>
</comment>
<dbReference type="RefSeq" id="WP_054018824.1">
    <property type="nucleotide sequence ID" value="NZ_BBYR01000009.1"/>
</dbReference>
<accession>A0A0K8NWG0</accession>
<dbReference type="EMBL" id="BBYR01000009">
    <property type="protein sequence ID" value="GAP34708.1"/>
    <property type="molecule type" value="Genomic_DNA"/>
</dbReference>
<gene>
    <name evidence="1" type="ORF">ISF6_5416</name>
</gene>
<dbReference type="Proteomes" id="UP000037660">
    <property type="component" value="Unassembled WGS sequence"/>
</dbReference>
<sequence>MERRAAPATAAGPLPAEDLPWLAAPLQLALQRQRGHALLVTGPADAGPFAFGLALARAWLCEAPPAPDGEPLAPARPACGHCAGCRLGAAGTHPDLRLLLPDALREAWGWAAEEGGEARASKAKPSREIKVDAVRAAVAFAQSTASRGRSKVVLVHPAEDMNGIAANALLKTLEEPPGAARFILCSAAPAALLPTIRSRCQAVPLAPPPPDQALAWLAGQGIAQPEVLLAAAGGQPLRALQRAHDGLQAAAWTQLPRELAAGRPGVLAGWALPQVVEALQMLCHDLMCRAAGASPRYFPAEALARLPAGGGAAALARHGAWLRELQRLARHAGHPFSPALAVEALVARAREALN</sequence>
<dbReference type="SUPFAM" id="SSF52540">
    <property type="entry name" value="P-loop containing nucleoside triphosphate hydrolases"/>
    <property type="match status" value="1"/>
</dbReference>
<dbReference type="InterPro" id="IPR027417">
    <property type="entry name" value="P-loop_NTPase"/>
</dbReference>
<dbReference type="PANTHER" id="PTHR11669:SF8">
    <property type="entry name" value="DNA POLYMERASE III SUBUNIT DELTA"/>
    <property type="match status" value="1"/>
</dbReference>
<dbReference type="GO" id="GO:0006261">
    <property type="term" value="P:DNA-templated DNA replication"/>
    <property type="evidence" value="ECO:0007669"/>
    <property type="project" value="TreeGrafter"/>
</dbReference>
<proteinExistence type="predicted"/>
<keyword evidence="1" id="KW-0548">Nucleotidyltransferase</keyword>
<reference evidence="2" key="1">
    <citation type="submission" date="2015-07" db="EMBL/GenBank/DDBJ databases">
        <title>Discovery of a poly(ethylene terephthalate assimilation.</title>
        <authorList>
            <person name="Yoshida S."/>
            <person name="Hiraga K."/>
            <person name="Takehana T."/>
            <person name="Taniguchi I."/>
            <person name="Yamaji H."/>
            <person name="Maeda Y."/>
            <person name="Toyohara K."/>
            <person name="Miyamoto K."/>
            <person name="Kimura Y."/>
            <person name="Oda K."/>
        </authorList>
    </citation>
    <scope>NUCLEOTIDE SEQUENCE [LARGE SCALE GENOMIC DNA]</scope>
    <source>
        <strain evidence="2">NBRC 110686 / TISTR 2288 / 201-F6</strain>
    </source>
</reference>
<dbReference type="STRING" id="1547922.ISF6_5416"/>
<name>A0A0K8NWG0_PISS1</name>
<dbReference type="Gene3D" id="3.40.50.300">
    <property type="entry name" value="P-loop containing nucleotide triphosphate hydrolases"/>
    <property type="match status" value="1"/>
</dbReference>
<keyword evidence="2" id="KW-1185">Reference proteome</keyword>
<dbReference type="AlphaFoldDB" id="A0A0K8NWG0"/>